<proteinExistence type="inferred from homology"/>
<keyword evidence="8" id="KW-1185">Reference proteome</keyword>
<dbReference type="InterPro" id="IPR027417">
    <property type="entry name" value="P-loop_NTPase"/>
</dbReference>
<evidence type="ECO:0000313" key="8">
    <source>
        <dbReference type="Proteomes" id="UP001207582"/>
    </source>
</evidence>
<dbReference type="PROSITE" id="PS00211">
    <property type="entry name" value="ABC_TRANSPORTER_1"/>
    <property type="match status" value="1"/>
</dbReference>
<dbReference type="InterPro" id="IPR003439">
    <property type="entry name" value="ABC_transporter-like_ATP-bd"/>
</dbReference>
<protein>
    <submittedName>
        <fullName evidence="7">ABC transporter ATP-binding protein</fullName>
    </submittedName>
</protein>
<dbReference type="InterPro" id="IPR017871">
    <property type="entry name" value="ABC_transporter-like_CS"/>
</dbReference>
<dbReference type="EMBL" id="JAPDOG010000010">
    <property type="protein sequence ID" value="MCW3782331.1"/>
    <property type="molecule type" value="Genomic_DNA"/>
</dbReference>
<dbReference type="InterPro" id="IPR003593">
    <property type="entry name" value="AAA+_ATPase"/>
</dbReference>
<feature type="compositionally biased region" description="Polar residues" evidence="5">
    <location>
        <begin position="1"/>
        <end position="13"/>
    </location>
</feature>
<dbReference type="SUPFAM" id="SSF52540">
    <property type="entry name" value="P-loop containing nucleoside triphosphate hydrolases"/>
    <property type="match status" value="1"/>
</dbReference>
<comment type="similarity">
    <text evidence="1">Belongs to the ABC transporter superfamily.</text>
</comment>
<dbReference type="CDD" id="cd03230">
    <property type="entry name" value="ABC_DR_subfamily_A"/>
    <property type="match status" value="1"/>
</dbReference>
<feature type="region of interest" description="Disordered" evidence="5">
    <location>
        <begin position="1"/>
        <end position="20"/>
    </location>
</feature>
<evidence type="ECO:0000259" key="6">
    <source>
        <dbReference type="PROSITE" id="PS50893"/>
    </source>
</evidence>
<evidence type="ECO:0000256" key="4">
    <source>
        <dbReference type="ARBA" id="ARBA00022840"/>
    </source>
</evidence>
<evidence type="ECO:0000313" key="7">
    <source>
        <dbReference type="EMBL" id="MCW3782331.1"/>
    </source>
</evidence>
<dbReference type="Proteomes" id="UP001207582">
    <property type="component" value="Unassembled WGS sequence"/>
</dbReference>
<reference evidence="7 8" key="1">
    <citation type="submission" date="2022-10" db="EMBL/GenBank/DDBJ databases">
        <title>Defluviimonas sp. CAU 1641 isolated from mud.</title>
        <authorList>
            <person name="Kim W."/>
        </authorList>
    </citation>
    <scope>NUCLEOTIDE SEQUENCE [LARGE SCALE GENOMIC DNA]</scope>
    <source>
        <strain evidence="7 8">CAU 1641</strain>
    </source>
</reference>
<gene>
    <name evidence="7" type="ORF">OM960_12125</name>
</gene>
<dbReference type="PANTHER" id="PTHR43335">
    <property type="entry name" value="ABC TRANSPORTER, ATP-BINDING PROTEIN"/>
    <property type="match status" value="1"/>
</dbReference>
<keyword evidence="4 7" id="KW-0067">ATP-binding</keyword>
<name>A0ABT3J3R3_9RHOB</name>
<accession>A0ABT3J3R3</accession>
<dbReference type="PANTHER" id="PTHR43335:SF4">
    <property type="entry name" value="ABC TRANSPORTER, ATP-BINDING PROTEIN"/>
    <property type="match status" value="1"/>
</dbReference>
<dbReference type="Pfam" id="PF00005">
    <property type="entry name" value="ABC_tran"/>
    <property type="match status" value="1"/>
</dbReference>
<evidence type="ECO:0000256" key="3">
    <source>
        <dbReference type="ARBA" id="ARBA00022741"/>
    </source>
</evidence>
<dbReference type="PROSITE" id="PS50893">
    <property type="entry name" value="ABC_TRANSPORTER_2"/>
    <property type="match status" value="1"/>
</dbReference>
<dbReference type="RefSeq" id="WP_263335065.1">
    <property type="nucleotide sequence ID" value="NZ_JAPDOG010000010.1"/>
</dbReference>
<organism evidence="7 8">
    <name type="scientific">Defluviimonas salinarum</name>
    <dbReference type="NCBI Taxonomy" id="2992147"/>
    <lineage>
        <taxon>Bacteria</taxon>
        <taxon>Pseudomonadati</taxon>
        <taxon>Pseudomonadota</taxon>
        <taxon>Alphaproteobacteria</taxon>
        <taxon>Rhodobacterales</taxon>
        <taxon>Paracoccaceae</taxon>
        <taxon>Albidovulum</taxon>
    </lineage>
</organism>
<sequence length="346" mass="36642">MAPDTRSQANPSGSELPGARAPVLTARNLCKSYGAGPALRGLTFSLQPGRVLGFLGPNGAGKTTTIRILTTMLEPTSGDFSVAGVSSKDPKKIRRKIGVLPEGLGFPNGVTSIEYLVYFGRLFGRSAAEARTVGLALLKDVGMQNRVDSAIGTFSHGMRQRLGIARALVNDPAVVFLDEPTLGLDPRGQTELLAMIRRIARERDAGVVLSSHLLPEIENICDDVVILNAGRVVAEGTVAEVTRRAKRALDNRVAARIRVPKDAVAGAATVLLSVPGVTGVMPNETDPGWLVVDHADPDGADARPEDRGMNPILTALIAADIPIIGLEVEGRRLQDVFLELTAEAIE</sequence>
<keyword evidence="3" id="KW-0547">Nucleotide-binding</keyword>
<evidence type="ECO:0000256" key="1">
    <source>
        <dbReference type="ARBA" id="ARBA00005417"/>
    </source>
</evidence>
<dbReference type="SMART" id="SM00382">
    <property type="entry name" value="AAA"/>
    <property type="match status" value="1"/>
</dbReference>
<evidence type="ECO:0000256" key="2">
    <source>
        <dbReference type="ARBA" id="ARBA00022448"/>
    </source>
</evidence>
<keyword evidence="2" id="KW-0813">Transport</keyword>
<dbReference type="GO" id="GO:0005524">
    <property type="term" value="F:ATP binding"/>
    <property type="evidence" value="ECO:0007669"/>
    <property type="project" value="UniProtKB-KW"/>
</dbReference>
<evidence type="ECO:0000256" key="5">
    <source>
        <dbReference type="SAM" id="MobiDB-lite"/>
    </source>
</evidence>
<feature type="domain" description="ABC transporter" evidence="6">
    <location>
        <begin position="24"/>
        <end position="254"/>
    </location>
</feature>
<dbReference type="Gene3D" id="3.40.50.300">
    <property type="entry name" value="P-loop containing nucleotide triphosphate hydrolases"/>
    <property type="match status" value="1"/>
</dbReference>
<comment type="caution">
    <text evidence="7">The sequence shown here is derived from an EMBL/GenBank/DDBJ whole genome shotgun (WGS) entry which is preliminary data.</text>
</comment>